<evidence type="ECO:0000313" key="1">
    <source>
        <dbReference type="EMBL" id="GJJ41904.1"/>
    </source>
</evidence>
<dbReference type="Proteomes" id="UP001205910">
    <property type="component" value="Unassembled WGS sequence"/>
</dbReference>
<name>A0ABD0BDY7_CORUL</name>
<dbReference type="AlphaFoldDB" id="A0ABD0BDY7"/>
<gene>
    <name evidence="1" type="ORF">CULCOIPH005_00930</name>
</gene>
<sequence>MRFGESLAETFSVVLASIGATEDAAEDEFIIPTVYEPSLVMVVCCLLCEFTRMSLPG</sequence>
<reference evidence="1 2" key="1">
    <citation type="submission" date="2021-11" db="EMBL/GenBank/DDBJ databases">
        <title>Whole genome sequences of diphtheriae toxin producing Corynebacterium ulcerans isolates from cats in Osaka, Japan.</title>
        <authorList>
            <person name="Umeda K."/>
            <person name="Hirai Y."/>
        </authorList>
    </citation>
    <scope>NUCLEOTIDE SEQUENCE [LARGE SCALE GENOMIC DNA]</scope>
    <source>
        <strain evidence="1 2">12109B-1</strain>
    </source>
</reference>
<evidence type="ECO:0000313" key="2">
    <source>
        <dbReference type="Proteomes" id="UP001205910"/>
    </source>
</evidence>
<dbReference type="EMBL" id="BQFK01000001">
    <property type="protein sequence ID" value="GJJ41904.1"/>
    <property type="molecule type" value="Genomic_DNA"/>
</dbReference>
<comment type="caution">
    <text evidence="1">The sequence shown here is derived from an EMBL/GenBank/DDBJ whole genome shotgun (WGS) entry which is preliminary data.</text>
</comment>
<organism evidence="1 2">
    <name type="scientific">Corynebacterium ulcerans</name>
    <dbReference type="NCBI Taxonomy" id="65058"/>
    <lineage>
        <taxon>Bacteria</taxon>
        <taxon>Bacillati</taxon>
        <taxon>Actinomycetota</taxon>
        <taxon>Actinomycetes</taxon>
        <taxon>Mycobacteriales</taxon>
        <taxon>Corynebacteriaceae</taxon>
        <taxon>Corynebacterium</taxon>
    </lineage>
</organism>
<accession>A0ABD0BDY7</accession>
<proteinExistence type="predicted"/>
<protein>
    <submittedName>
        <fullName evidence="1">Uncharacterized protein</fullName>
    </submittedName>
</protein>